<gene>
    <name evidence="6" type="ORF">BST20_24735</name>
    <name evidence="5" type="ORF">MBRA_55250</name>
</gene>
<reference evidence="5 8" key="2">
    <citation type="journal article" date="2019" name="Emerg. Microbes Infect.">
        <title>Comprehensive subspecies identification of 175 nontuberculous mycobacteria species based on 7547 genomic profiles.</title>
        <authorList>
            <person name="Matsumoto Y."/>
            <person name="Kinjo T."/>
            <person name="Motooka D."/>
            <person name="Nabeya D."/>
            <person name="Jung N."/>
            <person name="Uechi K."/>
            <person name="Horii T."/>
            <person name="Iida T."/>
            <person name="Fujita J."/>
            <person name="Nakamura S."/>
        </authorList>
    </citation>
    <scope>NUCLEOTIDE SEQUENCE [LARGE SCALE GENOMIC DNA]</scope>
    <source>
        <strain evidence="5 8">JCM 12687</strain>
        <plasmid evidence="5">pJCM12687</plasmid>
    </source>
</reference>
<keyword evidence="2" id="KW-0067">ATP-binding</keyword>
<dbReference type="GO" id="GO:0030983">
    <property type="term" value="F:mismatched DNA binding"/>
    <property type="evidence" value="ECO:0007669"/>
    <property type="project" value="InterPro"/>
</dbReference>
<evidence type="ECO:0000313" key="8">
    <source>
        <dbReference type="Proteomes" id="UP000467379"/>
    </source>
</evidence>
<sequence>MGFTSILFPGSGARTGADNPPECFPDLLLDQVIGAATIGHAEEHLDQFFYAPLHGVATVEYRQQVFRDLDHDHIRRPIDNFVDGMRTMRNRLQQAKKLWHPLQQQGWFIYAVEAYCAAMAMLRDDLARIEVASPGLRDVADYLARYVDSDTFKKLVADTEAVQAELHKVRYTVHIQGLRVHVDRFDGQPDYSRGVVAVFERFATEARKDYHVALKDFADMNHVEEQILDCVAKLYPDTFKLLDDFCRRNEHFVERTLARFEHEVRFYLAYRSFIDRFTKAGLAFSYPDVTSEAGAVYVEDAFDLALAIKSIDDGKPVVCNDFRLSDGERIFVVTGPNQGGKTTFARTIGQCAYLASLGCPIPASRARFMLPDRIYTHFERQETLATLHGKLDDELVRIHDILSRATDASIIVMNESFSSTTANDALLIGTEVLERIIRLGCVAVYVTFLDELASLAPACVSMVGGVAEDDPTRRTFKFTRRRADGLAYAAALADKYGLNHDVLQRRISR</sequence>
<name>A0A7I7WE00_9MYCO</name>
<dbReference type="InterPro" id="IPR000432">
    <property type="entry name" value="DNA_mismatch_repair_MutS_C"/>
</dbReference>
<dbReference type="SUPFAM" id="SSF52540">
    <property type="entry name" value="P-loop containing nucleoside triphosphate hydrolases"/>
    <property type="match status" value="1"/>
</dbReference>
<geneLocation type="plasmid" evidence="5 8">
    <name>pJCM12687</name>
</geneLocation>
<dbReference type="Pfam" id="PF00488">
    <property type="entry name" value="MutS_V"/>
    <property type="match status" value="1"/>
</dbReference>
<protein>
    <submittedName>
        <fullName evidence="6">DNA mismatch repair protein MutS</fullName>
    </submittedName>
</protein>
<reference evidence="6 7" key="1">
    <citation type="submission" date="2016-12" db="EMBL/GenBank/DDBJ databases">
        <title>The new phylogeny of genus Mycobacterium.</title>
        <authorList>
            <person name="Tortoli E."/>
            <person name="Trovato A."/>
            <person name="Cirillo D.M."/>
        </authorList>
    </citation>
    <scope>NUCLEOTIDE SEQUENCE [LARGE SCALE GENOMIC DNA]</scope>
    <source>
        <strain evidence="6 7">DSM 44624</strain>
    </source>
</reference>
<evidence type="ECO:0000313" key="6">
    <source>
        <dbReference type="EMBL" id="ORA32602.1"/>
    </source>
</evidence>
<keyword evidence="3" id="KW-0238">DNA-binding</keyword>
<dbReference type="Gene3D" id="3.40.50.300">
    <property type="entry name" value="P-loop containing nucleotide triphosphate hydrolases"/>
    <property type="match status" value="1"/>
</dbReference>
<keyword evidence="8" id="KW-1185">Reference proteome</keyword>
<keyword evidence="1" id="KW-0547">Nucleotide-binding</keyword>
<dbReference type="GO" id="GO:0140664">
    <property type="term" value="F:ATP-dependent DNA damage sensor activity"/>
    <property type="evidence" value="ECO:0007669"/>
    <property type="project" value="InterPro"/>
</dbReference>
<dbReference type="Proteomes" id="UP000467379">
    <property type="component" value="Plasmid pJCM12687"/>
</dbReference>
<dbReference type="InterPro" id="IPR045076">
    <property type="entry name" value="MutS"/>
</dbReference>
<dbReference type="Proteomes" id="UP000192441">
    <property type="component" value="Unassembled WGS sequence"/>
</dbReference>
<dbReference type="PANTHER" id="PTHR11361:SF34">
    <property type="entry name" value="DNA MISMATCH REPAIR PROTEIN MSH1, MITOCHONDRIAL"/>
    <property type="match status" value="1"/>
</dbReference>
<proteinExistence type="predicted"/>
<dbReference type="GO" id="GO:0006298">
    <property type="term" value="P:mismatch repair"/>
    <property type="evidence" value="ECO:0007669"/>
    <property type="project" value="InterPro"/>
</dbReference>
<keyword evidence="5" id="KW-0614">Plasmid</keyword>
<dbReference type="EMBL" id="AP022607">
    <property type="protein sequence ID" value="BBZ15330.1"/>
    <property type="molecule type" value="Genomic_DNA"/>
</dbReference>
<evidence type="ECO:0000256" key="2">
    <source>
        <dbReference type="ARBA" id="ARBA00022840"/>
    </source>
</evidence>
<evidence type="ECO:0000313" key="7">
    <source>
        <dbReference type="Proteomes" id="UP000192441"/>
    </source>
</evidence>
<feature type="domain" description="DNA mismatch repair proteins mutS family" evidence="4">
    <location>
        <begin position="328"/>
        <end position="509"/>
    </location>
</feature>
<dbReference type="AlphaFoldDB" id="A0A7I7WE00"/>
<accession>A0A7I7WE00</accession>
<reference evidence="5" key="3">
    <citation type="submission" date="2020-02" db="EMBL/GenBank/DDBJ databases">
        <authorList>
            <person name="Matsumoto Y."/>
            <person name="Kinjo T."/>
            <person name="Motooka D."/>
            <person name="Nabeya D."/>
            <person name="Jung N."/>
            <person name="Uechi K."/>
            <person name="Horii T."/>
            <person name="Iida T."/>
            <person name="Fujita J."/>
            <person name="Nakamura S."/>
        </authorList>
    </citation>
    <scope>NUCLEOTIDE SEQUENCE</scope>
    <source>
        <strain evidence="5">JCM 12687</strain>
        <plasmid evidence="5">pJCM12687</plasmid>
    </source>
</reference>
<evidence type="ECO:0000313" key="5">
    <source>
        <dbReference type="EMBL" id="BBZ15330.1"/>
    </source>
</evidence>
<dbReference type="PANTHER" id="PTHR11361">
    <property type="entry name" value="DNA MISMATCH REPAIR PROTEIN MUTS FAMILY MEMBER"/>
    <property type="match status" value="1"/>
</dbReference>
<dbReference type="GO" id="GO:0005829">
    <property type="term" value="C:cytosol"/>
    <property type="evidence" value="ECO:0007669"/>
    <property type="project" value="TreeGrafter"/>
</dbReference>
<evidence type="ECO:0000256" key="3">
    <source>
        <dbReference type="ARBA" id="ARBA00023125"/>
    </source>
</evidence>
<dbReference type="EMBL" id="MVHM01000023">
    <property type="protein sequence ID" value="ORA32602.1"/>
    <property type="molecule type" value="Genomic_DNA"/>
</dbReference>
<evidence type="ECO:0000259" key="4">
    <source>
        <dbReference type="SMART" id="SM00534"/>
    </source>
</evidence>
<dbReference type="OrthoDB" id="9808166at2"/>
<dbReference type="SMART" id="SM00534">
    <property type="entry name" value="MUTSac"/>
    <property type="match status" value="1"/>
</dbReference>
<evidence type="ECO:0000256" key="1">
    <source>
        <dbReference type="ARBA" id="ARBA00022741"/>
    </source>
</evidence>
<organism evidence="6 7">
    <name type="scientific">Mycobacterium branderi</name>
    <dbReference type="NCBI Taxonomy" id="43348"/>
    <lineage>
        <taxon>Bacteria</taxon>
        <taxon>Bacillati</taxon>
        <taxon>Actinomycetota</taxon>
        <taxon>Actinomycetes</taxon>
        <taxon>Mycobacteriales</taxon>
        <taxon>Mycobacteriaceae</taxon>
        <taxon>Mycobacterium</taxon>
    </lineage>
</organism>
<dbReference type="InterPro" id="IPR027417">
    <property type="entry name" value="P-loop_NTPase"/>
</dbReference>
<dbReference type="GO" id="GO:0005524">
    <property type="term" value="F:ATP binding"/>
    <property type="evidence" value="ECO:0007669"/>
    <property type="project" value="UniProtKB-KW"/>
</dbReference>
<dbReference type="RefSeq" id="WP_083134047.1">
    <property type="nucleotide sequence ID" value="NZ_AP022607.1"/>
</dbReference>